<keyword evidence="5 6" id="KW-0472">Membrane</keyword>
<feature type="transmembrane region" description="Helical" evidence="6">
    <location>
        <begin position="140"/>
        <end position="164"/>
    </location>
</feature>
<evidence type="ECO:0000256" key="1">
    <source>
        <dbReference type="ARBA" id="ARBA00004651"/>
    </source>
</evidence>
<feature type="transmembrane region" description="Helical" evidence="6">
    <location>
        <begin position="184"/>
        <end position="206"/>
    </location>
</feature>
<evidence type="ECO:0000313" key="7">
    <source>
        <dbReference type="EMBL" id="SEH12373.1"/>
    </source>
</evidence>
<proteinExistence type="predicted"/>
<evidence type="ECO:0000256" key="6">
    <source>
        <dbReference type="SAM" id="Phobius"/>
    </source>
</evidence>
<evidence type="ECO:0000256" key="3">
    <source>
        <dbReference type="ARBA" id="ARBA00022692"/>
    </source>
</evidence>
<dbReference type="NCBIfam" id="TIGR00765">
    <property type="entry name" value="yihY_not_rbn"/>
    <property type="match status" value="1"/>
</dbReference>
<feature type="transmembrane region" description="Helical" evidence="6">
    <location>
        <begin position="35"/>
        <end position="57"/>
    </location>
</feature>
<evidence type="ECO:0000256" key="2">
    <source>
        <dbReference type="ARBA" id="ARBA00022475"/>
    </source>
</evidence>
<dbReference type="RefSeq" id="WP_093116877.1">
    <property type="nucleotide sequence ID" value="NZ_FNWJ01000001.1"/>
</dbReference>
<feature type="transmembrane region" description="Helical" evidence="6">
    <location>
        <begin position="96"/>
        <end position="119"/>
    </location>
</feature>
<organism evidence="7 8">
    <name type="scientific">Thermoleophilum album</name>
    <dbReference type="NCBI Taxonomy" id="29539"/>
    <lineage>
        <taxon>Bacteria</taxon>
        <taxon>Bacillati</taxon>
        <taxon>Actinomycetota</taxon>
        <taxon>Thermoleophilia</taxon>
        <taxon>Thermoleophilales</taxon>
        <taxon>Thermoleophilaceae</taxon>
        <taxon>Thermoleophilum</taxon>
    </lineage>
</organism>
<feature type="transmembrane region" description="Helical" evidence="6">
    <location>
        <begin position="248"/>
        <end position="272"/>
    </location>
</feature>
<gene>
    <name evidence="7" type="ORF">SAMN02745716_1069</name>
</gene>
<dbReference type="STRING" id="29539.SAMN02745716_1069"/>
<keyword evidence="4 6" id="KW-1133">Transmembrane helix</keyword>
<dbReference type="PANTHER" id="PTHR30213:SF0">
    <property type="entry name" value="UPF0761 MEMBRANE PROTEIN YIHY"/>
    <property type="match status" value="1"/>
</dbReference>
<dbReference type="GO" id="GO:0005886">
    <property type="term" value="C:plasma membrane"/>
    <property type="evidence" value="ECO:0007669"/>
    <property type="project" value="UniProtKB-SubCell"/>
</dbReference>
<feature type="transmembrane region" description="Helical" evidence="6">
    <location>
        <begin position="218"/>
        <end position="236"/>
    </location>
</feature>
<dbReference type="InterPro" id="IPR017039">
    <property type="entry name" value="Virul_fac_BrkB"/>
</dbReference>
<reference evidence="8" key="1">
    <citation type="submission" date="2016-10" db="EMBL/GenBank/DDBJ databases">
        <authorList>
            <person name="Varghese N."/>
            <person name="Submissions S."/>
        </authorList>
    </citation>
    <scope>NUCLEOTIDE SEQUENCE [LARGE SCALE GENOMIC DNA]</scope>
    <source>
        <strain evidence="8">ATCC 35263</strain>
    </source>
</reference>
<accession>A0A1H6FR89</accession>
<dbReference type="AlphaFoldDB" id="A0A1H6FR89"/>
<evidence type="ECO:0000256" key="4">
    <source>
        <dbReference type="ARBA" id="ARBA00022989"/>
    </source>
</evidence>
<dbReference type="PANTHER" id="PTHR30213">
    <property type="entry name" value="INNER MEMBRANE PROTEIN YHJD"/>
    <property type="match status" value="1"/>
</dbReference>
<keyword evidence="2" id="KW-1003">Cell membrane</keyword>
<dbReference type="EMBL" id="FNWJ01000001">
    <property type="protein sequence ID" value="SEH12373.1"/>
    <property type="molecule type" value="Genomic_DNA"/>
</dbReference>
<dbReference type="PIRSF" id="PIRSF035875">
    <property type="entry name" value="RNase_BN"/>
    <property type="match status" value="1"/>
</dbReference>
<keyword evidence="8" id="KW-1185">Reference proteome</keyword>
<comment type="subcellular location">
    <subcellularLocation>
        <location evidence="1">Cell membrane</location>
        <topology evidence="1">Multi-pass membrane protein</topology>
    </subcellularLocation>
</comment>
<name>A0A1H6FR89_THEAL</name>
<evidence type="ECO:0000256" key="5">
    <source>
        <dbReference type="ARBA" id="ARBA00023136"/>
    </source>
</evidence>
<dbReference type="Pfam" id="PF03631">
    <property type="entry name" value="Virul_fac_BrkB"/>
    <property type="match status" value="1"/>
</dbReference>
<sequence>MPSLPRPIRRLTRTRLWLAVELFSRENMGDAAAALTYYAFLSLFPALLVLFSLLGLLDAGAANEIVTRVRRVAPGPAAEVVDGALKDLRAGGATPLALVSTALALWSASAYVQGFRRAAAQALGKRFDEGPPWRAWPRRFGATVALVLLLALLGFVLTATGSVARTLGDLLGVGDDALRLWALARWPLILIGAIAIVGVLYSFAGVGKLFSLRGTPGAALAVLLVVIGSIGFSLYVSRFAAYNRTYGALASVVVFLIWMWIANAALLLGVCFERVAKRAREVTPQGATA</sequence>
<evidence type="ECO:0000313" key="8">
    <source>
        <dbReference type="Proteomes" id="UP000222056"/>
    </source>
</evidence>
<keyword evidence="3 6" id="KW-0812">Transmembrane</keyword>
<protein>
    <submittedName>
        <fullName evidence="7">Membrane protein</fullName>
    </submittedName>
</protein>
<dbReference type="Proteomes" id="UP000222056">
    <property type="component" value="Unassembled WGS sequence"/>
</dbReference>
<dbReference type="OrthoDB" id="9781030at2"/>